<dbReference type="EMBL" id="QIBW01000001">
    <property type="protein sequence ID" value="ROT92066.1"/>
    <property type="molecule type" value="Genomic_DNA"/>
</dbReference>
<evidence type="ECO:0000256" key="4">
    <source>
        <dbReference type="ARBA" id="ARBA00022692"/>
    </source>
</evidence>
<evidence type="ECO:0000256" key="5">
    <source>
        <dbReference type="ARBA" id="ARBA00022989"/>
    </source>
</evidence>
<reference evidence="9" key="2">
    <citation type="journal article" date="2019" name="Int. J. Syst. Evol. Microbiol.">
        <title>Gordonibacter faecihominis is a later heterotypic synonym of Gordonibacter urolithinfaciens.</title>
        <authorList>
            <person name="Danylec N."/>
            <person name="Stoll D.A."/>
            <person name="Huch M."/>
        </authorList>
    </citation>
    <scope>NUCLEOTIDE SEQUENCE</scope>
    <source>
        <strain evidence="9">DSM 27213</strain>
    </source>
</reference>
<feature type="transmembrane region" description="Helical" evidence="7">
    <location>
        <begin position="184"/>
        <end position="205"/>
    </location>
</feature>
<evidence type="ECO:0000313" key="9">
    <source>
        <dbReference type="EMBL" id="ROT92066.1"/>
    </source>
</evidence>
<dbReference type="InterPro" id="IPR048279">
    <property type="entry name" value="MdtK-like"/>
</dbReference>
<protein>
    <submittedName>
        <fullName evidence="9">MATE family efflux transporter</fullName>
    </submittedName>
</protein>
<dbReference type="Proteomes" id="UP000462865">
    <property type="component" value="Unassembled WGS sequence"/>
</dbReference>
<dbReference type="GO" id="GO:0042910">
    <property type="term" value="F:xenobiotic transmembrane transporter activity"/>
    <property type="evidence" value="ECO:0007669"/>
    <property type="project" value="InterPro"/>
</dbReference>
<gene>
    <name evidence="9" type="ORF">DMP12_00750</name>
    <name evidence="8" type="ORF">GKG38_05000</name>
</gene>
<organism evidence="9 10">
    <name type="scientific">Gordonibacter urolithinfaciens</name>
    <dbReference type="NCBI Taxonomy" id="1335613"/>
    <lineage>
        <taxon>Bacteria</taxon>
        <taxon>Bacillati</taxon>
        <taxon>Actinomycetota</taxon>
        <taxon>Coriobacteriia</taxon>
        <taxon>Eggerthellales</taxon>
        <taxon>Eggerthellaceae</taxon>
        <taxon>Gordonibacter</taxon>
    </lineage>
</organism>
<evidence type="ECO:0000256" key="1">
    <source>
        <dbReference type="ARBA" id="ARBA00004651"/>
    </source>
</evidence>
<evidence type="ECO:0000256" key="6">
    <source>
        <dbReference type="ARBA" id="ARBA00023136"/>
    </source>
</evidence>
<dbReference type="PIRSF" id="PIRSF006603">
    <property type="entry name" value="DinF"/>
    <property type="match status" value="1"/>
</dbReference>
<sequence>MGRLGRRESASGRMAPRAAVRMGSDPVGRLLARFAVPVVAGLLVSRFYILVDGMFVGQALGSAGVAATAIAMPFVTLLNALVMLIGDGGTAVVALRLGAGERQGAASVLGNALVMRLILAVVLGATVLWWADPLLGLAGASGAVLGQAKTYLVVTVFGTFALGFSLGIDTFLRAAGFPNRTLLVQVAGALANIGLDYAFVVAWGWGIAGAAWATVLGQGVSLVVTLALLFKRDMPFRLRVRDLRPDAPLMGCIALLGMPSFIVRGSDAALNLVMNALIVGYGAATAIGGDDALAVSGAINRVLQFALVPAIGIAVAARPLVGFNYGAGNRVRVRAIVRVALASGAACLTAVWLLVETDPALLMGLFGFHGETAAFAAWALRVSLLAMPILMVRITGTNYFQAIGGANKAILLTFCQQVVFLLPFIVAAPLVLPQLTGATPLESVFWGMLASDVASTALVAVFLLRDPALRRA</sequence>
<feature type="transmembrane region" description="Helical" evidence="7">
    <location>
        <begin position="63"/>
        <end position="85"/>
    </location>
</feature>
<keyword evidence="2" id="KW-0813">Transport</keyword>
<dbReference type="GO" id="GO:0015297">
    <property type="term" value="F:antiporter activity"/>
    <property type="evidence" value="ECO:0007669"/>
    <property type="project" value="InterPro"/>
</dbReference>
<feature type="transmembrane region" description="Helical" evidence="7">
    <location>
        <begin position="106"/>
        <end position="131"/>
    </location>
</feature>
<evidence type="ECO:0000313" key="10">
    <source>
        <dbReference type="Proteomes" id="UP000285258"/>
    </source>
</evidence>
<dbReference type="Proteomes" id="UP000285258">
    <property type="component" value="Unassembled WGS sequence"/>
</dbReference>
<reference evidence="9" key="3">
    <citation type="journal article" date="2019" name="Microbiol. Resour. Announc.">
        <title>Draft Genome Sequences of Type Strains of Gordonibacter faecihominis, Paraeggerthella hongkongensis, Parvibacter caecicola,Slackia equolifaciens, Slackia faecicanis, and Slackia isoflavoniconvertens.</title>
        <authorList>
            <person name="Danylec N."/>
            <person name="Stoll D.A."/>
            <person name="Dotsch A."/>
            <person name="Huch M."/>
        </authorList>
    </citation>
    <scope>NUCLEOTIDE SEQUENCE</scope>
    <source>
        <strain evidence="9">DSM 27213</strain>
    </source>
</reference>
<feature type="transmembrane region" description="Helical" evidence="7">
    <location>
        <begin position="301"/>
        <end position="323"/>
    </location>
</feature>
<feature type="transmembrane region" description="Helical" evidence="7">
    <location>
        <begin position="268"/>
        <end position="289"/>
    </location>
</feature>
<feature type="transmembrane region" description="Helical" evidence="7">
    <location>
        <begin position="30"/>
        <end position="51"/>
    </location>
</feature>
<keyword evidence="4 7" id="KW-0812">Transmembrane</keyword>
<reference evidence="10" key="1">
    <citation type="submission" date="2018-05" db="EMBL/GenBank/DDBJ databases">
        <title>Genome Sequencing of selected type strains of the family Eggerthellaceae.</title>
        <authorList>
            <person name="Danylec N."/>
            <person name="Stoll D.A."/>
            <person name="Doetsch A."/>
            <person name="Huch M."/>
        </authorList>
    </citation>
    <scope>NUCLEOTIDE SEQUENCE [LARGE SCALE GENOMIC DNA]</scope>
    <source>
        <strain evidence="10">DSM 27213</strain>
    </source>
</reference>
<evidence type="ECO:0000256" key="3">
    <source>
        <dbReference type="ARBA" id="ARBA00022475"/>
    </source>
</evidence>
<comment type="caution">
    <text evidence="9">The sequence shown here is derived from an EMBL/GenBank/DDBJ whole genome shotgun (WGS) entry which is preliminary data.</text>
</comment>
<feature type="transmembrane region" description="Helical" evidence="7">
    <location>
        <begin position="409"/>
        <end position="432"/>
    </location>
</feature>
<dbReference type="Pfam" id="PF01554">
    <property type="entry name" value="MatE"/>
    <property type="match status" value="2"/>
</dbReference>
<feature type="transmembrane region" description="Helical" evidence="7">
    <location>
        <begin position="335"/>
        <end position="355"/>
    </location>
</feature>
<feature type="transmembrane region" description="Helical" evidence="7">
    <location>
        <begin position="151"/>
        <end position="172"/>
    </location>
</feature>
<keyword evidence="6 7" id="KW-0472">Membrane</keyword>
<evidence type="ECO:0000256" key="2">
    <source>
        <dbReference type="ARBA" id="ARBA00022448"/>
    </source>
</evidence>
<keyword evidence="3" id="KW-1003">Cell membrane</keyword>
<dbReference type="InterPro" id="IPR051327">
    <property type="entry name" value="MATE_MepA_subfamily"/>
</dbReference>
<reference evidence="8 11" key="4">
    <citation type="journal article" date="2019" name="Nat. Med.">
        <title>A library of human gut bacterial isolates paired with longitudinal multiomics data enables mechanistic microbiome research.</title>
        <authorList>
            <person name="Poyet M."/>
            <person name="Groussin M."/>
            <person name="Gibbons S.M."/>
            <person name="Avila-Pacheco J."/>
            <person name="Jiang X."/>
            <person name="Kearney S.M."/>
            <person name="Perrotta A.R."/>
            <person name="Berdy B."/>
            <person name="Zhao S."/>
            <person name="Lieberman T.D."/>
            <person name="Swanson P.K."/>
            <person name="Smith M."/>
            <person name="Roesemann S."/>
            <person name="Alexander J.E."/>
            <person name="Rich S.A."/>
            <person name="Livny J."/>
            <person name="Vlamakis H."/>
            <person name="Clish C."/>
            <person name="Bullock K."/>
            <person name="Deik A."/>
            <person name="Scott J."/>
            <person name="Pierce K.A."/>
            <person name="Xavier R.J."/>
            <person name="Alm E.J."/>
        </authorList>
    </citation>
    <scope>NUCLEOTIDE SEQUENCE [LARGE SCALE GENOMIC DNA]</scope>
    <source>
        <strain evidence="8 11">BIOML-A1</strain>
    </source>
</reference>
<dbReference type="InterPro" id="IPR002528">
    <property type="entry name" value="MATE_fam"/>
</dbReference>
<feature type="transmembrane region" description="Helical" evidence="7">
    <location>
        <begin position="375"/>
        <end position="397"/>
    </location>
</feature>
<evidence type="ECO:0000313" key="8">
    <source>
        <dbReference type="EMBL" id="MSA94422.1"/>
    </source>
</evidence>
<dbReference type="PANTHER" id="PTHR43823">
    <property type="entry name" value="SPORULATION PROTEIN YKVU"/>
    <property type="match status" value="1"/>
</dbReference>
<comment type="subcellular location">
    <subcellularLocation>
        <location evidence="1">Cell membrane</location>
        <topology evidence="1">Multi-pass membrane protein</topology>
    </subcellularLocation>
</comment>
<name>A0A423UNW4_9ACTN</name>
<proteinExistence type="predicted"/>
<accession>A0A423UNW4</accession>
<dbReference type="PANTHER" id="PTHR43823:SF3">
    <property type="entry name" value="MULTIDRUG EXPORT PROTEIN MEPA"/>
    <property type="match status" value="1"/>
</dbReference>
<feature type="transmembrane region" description="Helical" evidence="7">
    <location>
        <begin position="444"/>
        <end position="464"/>
    </location>
</feature>
<evidence type="ECO:0000313" key="11">
    <source>
        <dbReference type="Proteomes" id="UP000462865"/>
    </source>
</evidence>
<feature type="transmembrane region" description="Helical" evidence="7">
    <location>
        <begin position="211"/>
        <end position="230"/>
    </location>
</feature>
<dbReference type="AlphaFoldDB" id="A0A423UNW4"/>
<dbReference type="NCBIfam" id="TIGR00797">
    <property type="entry name" value="matE"/>
    <property type="match status" value="1"/>
</dbReference>
<dbReference type="EMBL" id="WKZA01000014">
    <property type="protein sequence ID" value="MSA94422.1"/>
    <property type="molecule type" value="Genomic_DNA"/>
</dbReference>
<keyword evidence="5 7" id="KW-1133">Transmembrane helix</keyword>
<evidence type="ECO:0000256" key="7">
    <source>
        <dbReference type="SAM" id="Phobius"/>
    </source>
</evidence>
<dbReference type="GO" id="GO:0005886">
    <property type="term" value="C:plasma membrane"/>
    <property type="evidence" value="ECO:0007669"/>
    <property type="project" value="UniProtKB-SubCell"/>
</dbReference>